<feature type="binding site" evidence="3">
    <location>
        <position position="42"/>
    </location>
    <ligand>
        <name>Zn(2+)</name>
        <dbReference type="ChEBI" id="CHEBI:29105"/>
    </ligand>
</feature>
<keyword evidence="3" id="KW-0862">Zinc</keyword>
<dbReference type="GO" id="GO:0008270">
    <property type="term" value="F:zinc ion binding"/>
    <property type="evidence" value="ECO:0007669"/>
    <property type="project" value="InterPro"/>
</dbReference>
<dbReference type="Pfam" id="PF02744">
    <property type="entry name" value="GalP_UDP_tr_C"/>
    <property type="match status" value="1"/>
</dbReference>
<dbReference type="AlphaFoldDB" id="A0A2H0LYA5"/>
<gene>
    <name evidence="6" type="primary">galT</name>
    <name evidence="6" type="ORF">COV72_03250</name>
</gene>
<keyword evidence="6" id="KW-0808">Transferase</keyword>
<feature type="binding site" evidence="3">
    <location>
        <position position="112"/>
    </location>
    <ligand>
        <name>Zn(2+)</name>
        <dbReference type="ChEBI" id="CHEBI:29105"/>
    </ligand>
</feature>
<evidence type="ECO:0000259" key="5">
    <source>
        <dbReference type="Pfam" id="PF16285"/>
    </source>
</evidence>
<dbReference type="InterPro" id="IPR046322">
    <property type="entry name" value="DUF4931"/>
</dbReference>
<feature type="binding site" evidence="3">
    <location>
        <position position="163"/>
    </location>
    <ligand>
        <name>Zn(2+)</name>
        <dbReference type="ChEBI" id="CHEBI:29105"/>
    </ligand>
</feature>
<keyword evidence="3" id="KW-0479">Metal-binding</keyword>
<feature type="domain" description="DUF4931" evidence="5">
    <location>
        <begin position="105"/>
        <end position="171"/>
    </location>
</feature>
<sequence length="333" mass="38416">MAQLRRDPIGGRWVIVNTEHPMLPDDFIKEEHKFKPMSCPFCPGNEHMTPPEVDVIRDENTMPNSPGWHIRAVPNKFPALIIEGDLDRRGFGIYDMSHGVGAHEVIAQSPQHDKEITDLEDGEVMNMLSMYCRRSIDLANDKRFKYIMIFKNYGPSAGASLEHPHTQLIALPMIPKNVLEELKGACSYFHYKDRCIFCDILRQEINDKDRIIVENKYFVALCPYVSRFPFEVWIMPKKHNGYFCHATHEELPEMAGILKNVLARVKAVLSNPAYNYIIHTTPVNTPDMEEGYHWHIEIMPKLTRIAGFEWGTGFYMVSTPPEIAARYLREAKI</sequence>
<feature type="domain" description="Galactose-1-phosphate uridyl transferase C-terminal" evidence="4">
    <location>
        <begin position="187"/>
        <end position="298"/>
    </location>
</feature>
<dbReference type="Pfam" id="PF16285">
    <property type="entry name" value="DUF4931_N"/>
    <property type="match status" value="1"/>
</dbReference>
<evidence type="ECO:0000256" key="3">
    <source>
        <dbReference type="PIRSR" id="PIRSR000808-3"/>
    </source>
</evidence>
<protein>
    <recommendedName>
        <fullName evidence="1">Galactose-1-phosphate uridylyltransferase</fullName>
        <ecNumber evidence="1">2.7.7.12</ecNumber>
    </recommendedName>
</protein>
<dbReference type="Proteomes" id="UP000229641">
    <property type="component" value="Unassembled WGS sequence"/>
</dbReference>
<dbReference type="InterPro" id="IPR036265">
    <property type="entry name" value="HIT-like_sf"/>
</dbReference>
<proteinExistence type="predicted"/>
<dbReference type="EMBL" id="PCWA01000045">
    <property type="protein sequence ID" value="PIQ89371.1"/>
    <property type="molecule type" value="Genomic_DNA"/>
</dbReference>
<comment type="caution">
    <text evidence="6">The sequence shown here is derived from an EMBL/GenBank/DDBJ whole genome shotgun (WGS) entry which is preliminary data.</text>
</comment>
<feature type="binding site" evidence="3">
    <location>
        <position position="39"/>
    </location>
    <ligand>
        <name>Zn(2+)</name>
        <dbReference type="ChEBI" id="CHEBI:29105"/>
    </ligand>
</feature>
<evidence type="ECO:0000256" key="2">
    <source>
        <dbReference type="PIRSR" id="PIRSR000808-1"/>
    </source>
</evidence>
<evidence type="ECO:0000259" key="4">
    <source>
        <dbReference type="Pfam" id="PF02744"/>
    </source>
</evidence>
<dbReference type="PIRSF" id="PIRSF000808">
    <property type="entry name" value="GalT"/>
    <property type="match status" value="1"/>
</dbReference>
<accession>A0A2H0LYA5</accession>
<feature type="active site" description="Tele-UMP-histidine intermediate" evidence="2">
    <location>
        <position position="165"/>
    </location>
</feature>
<dbReference type="GO" id="GO:0008108">
    <property type="term" value="F:UDP-glucose:hexose-1-phosphate uridylyltransferase activity"/>
    <property type="evidence" value="ECO:0007669"/>
    <property type="project" value="UniProtKB-UniRule"/>
</dbReference>
<dbReference type="GO" id="GO:0006012">
    <property type="term" value="P:galactose metabolic process"/>
    <property type="evidence" value="ECO:0007669"/>
    <property type="project" value="UniProtKB-UniRule"/>
</dbReference>
<dbReference type="InterPro" id="IPR053177">
    <property type="entry name" value="ADP-glucose_phosphorylase"/>
</dbReference>
<name>A0A2H0LYA5_9BACT</name>
<dbReference type="InterPro" id="IPR001937">
    <property type="entry name" value="GalP_UDPtransf1"/>
</dbReference>
<dbReference type="InterPro" id="IPR005850">
    <property type="entry name" value="GalP_Utransf_C"/>
</dbReference>
<dbReference type="NCBIfam" id="TIGR00209">
    <property type="entry name" value="galT_1"/>
    <property type="match status" value="1"/>
</dbReference>
<organism evidence="6 7">
    <name type="scientific">Candidatus Ghiorseimicrobium undicola</name>
    <dbReference type="NCBI Taxonomy" id="1974746"/>
    <lineage>
        <taxon>Bacteria</taxon>
        <taxon>Pseudomonadati</taxon>
        <taxon>Candidatus Omnitrophota</taxon>
        <taxon>Candidatus Ghiorseimicrobium</taxon>
    </lineage>
</organism>
<evidence type="ECO:0000256" key="1">
    <source>
        <dbReference type="NCBIfam" id="TIGR00209"/>
    </source>
</evidence>
<dbReference type="EC" id="2.7.7.12" evidence="1"/>
<evidence type="ECO:0000313" key="7">
    <source>
        <dbReference type="Proteomes" id="UP000229641"/>
    </source>
</evidence>
<reference evidence="6 7" key="1">
    <citation type="submission" date="2017-09" db="EMBL/GenBank/DDBJ databases">
        <title>Depth-based differentiation of microbial function through sediment-hosted aquifers and enrichment of novel symbionts in the deep terrestrial subsurface.</title>
        <authorList>
            <person name="Probst A.J."/>
            <person name="Ladd B."/>
            <person name="Jarett J.K."/>
            <person name="Geller-Mcgrath D.E."/>
            <person name="Sieber C.M."/>
            <person name="Emerson J.B."/>
            <person name="Anantharaman K."/>
            <person name="Thomas B.C."/>
            <person name="Malmstrom R."/>
            <person name="Stieglmeier M."/>
            <person name="Klingl A."/>
            <person name="Woyke T."/>
            <person name="Ryan C.M."/>
            <person name="Banfield J.F."/>
        </authorList>
    </citation>
    <scope>NUCLEOTIDE SEQUENCE [LARGE SCALE GENOMIC DNA]</scope>
    <source>
        <strain evidence="6">CG11_big_fil_rev_8_21_14_0_20_42_13</strain>
    </source>
</reference>
<dbReference type="Gene3D" id="3.30.428.10">
    <property type="entry name" value="HIT-like"/>
    <property type="match status" value="2"/>
</dbReference>
<keyword evidence="6" id="KW-0548">Nucleotidyltransferase</keyword>
<dbReference type="PANTHER" id="PTHR42763:SF1">
    <property type="entry name" value="UDP-GLUCOSE--HEXOSE-1-PHOSPHATE URIDYLYLTRANSFERASE"/>
    <property type="match status" value="1"/>
</dbReference>
<comment type="cofactor">
    <cofactor evidence="3">
        <name>Zn(2+)</name>
        <dbReference type="ChEBI" id="CHEBI:29105"/>
    </cofactor>
    <text evidence="3">Binds 1 zinc ion per subunit.</text>
</comment>
<dbReference type="SUPFAM" id="SSF54197">
    <property type="entry name" value="HIT-like"/>
    <property type="match status" value="2"/>
</dbReference>
<evidence type="ECO:0000313" key="6">
    <source>
        <dbReference type="EMBL" id="PIQ89371.1"/>
    </source>
</evidence>
<dbReference type="PANTHER" id="PTHR42763">
    <property type="entry name" value="ADP-GLUCOSE PHOSPHORYLASE"/>
    <property type="match status" value="1"/>
</dbReference>